<dbReference type="InterPro" id="IPR013154">
    <property type="entry name" value="ADH-like_N"/>
</dbReference>
<accession>A0A1S9DHB4</accession>
<dbReference type="InterPro" id="IPR045306">
    <property type="entry name" value="SDH-like"/>
</dbReference>
<dbReference type="OrthoDB" id="3941538at2759"/>
<dbReference type="Gene3D" id="3.90.180.10">
    <property type="entry name" value="Medium-chain alcohol dehydrogenases, catalytic domain"/>
    <property type="match status" value="1"/>
</dbReference>
<dbReference type="UniPathway" id="UPA00146">
    <property type="reaction ID" value="UER00577"/>
</dbReference>
<dbReference type="InterPro" id="IPR002328">
    <property type="entry name" value="ADH_Zn_CS"/>
</dbReference>
<evidence type="ECO:0000256" key="7">
    <source>
        <dbReference type="ARBA" id="ARBA00023027"/>
    </source>
</evidence>
<dbReference type="Proteomes" id="UP000190312">
    <property type="component" value="Unassembled WGS sequence"/>
</dbReference>
<evidence type="ECO:0000256" key="13">
    <source>
        <dbReference type="SAM" id="MobiDB-lite"/>
    </source>
</evidence>
<keyword evidence="5 12" id="KW-0862">Zinc</keyword>
<feature type="region of interest" description="Disordered" evidence="13">
    <location>
        <begin position="28"/>
        <end position="65"/>
    </location>
</feature>
<dbReference type="EC" id="1.1.1.9" evidence="10"/>
<name>A0A1S9DHB4_ASPOZ</name>
<dbReference type="Pfam" id="PF00107">
    <property type="entry name" value="ADH_zinc_N"/>
    <property type="match status" value="1"/>
</dbReference>
<feature type="domain" description="Enoyl reductase (ER)" evidence="14">
    <location>
        <begin position="213"/>
        <end position="550"/>
    </location>
</feature>
<dbReference type="InterPro" id="IPR013149">
    <property type="entry name" value="ADH-like_C"/>
</dbReference>
<dbReference type="GO" id="GO:0008270">
    <property type="term" value="F:zinc ion binding"/>
    <property type="evidence" value="ECO:0007669"/>
    <property type="project" value="InterPro"/>
</dbReference>
<evidence type="ECO:0000256" key="1">
    <source>
        <dbReference type="ARBA" id="ARBA00001947"/>
    </source>
</evidence>
<dbReference type="PANTHER" id="PTHR43161:SF9">
    <property type="entry name" value="SORBITOL DEHYDROGENASE"/>
    <property type="match status" value="1"/>
</dbReference>
<dbReference type="VEuPathDB" id="FungiDB:AO090020000676"/>
<evidence type="ECO:0000256" key="10">
    <source>
        <dbReference type="ARBA" id="ARBA00026119"/>
    </source>
</evidence>
<keyword evidence="6" id="KW-0560">Oxidoreductase</keyword>
<organism evidence="15 16">
    <name type="scientific">Aspergillus oryzae</name>
    <name type="common">Yellow koji mold</name>
    <dbReference type="NCBI Taxonomy" id="5062"/>
    <lineage>
        <taxon>Eukaryota</taxon>
        <taxon>Fungi</taxon>
        <taxon>Dikarya</taxon>
        <taxon>Ascomycota</taxon>
        <taxon>Pezizomycotina</taxon>
        <taxon>Eurotiomycetes</taxon>
        <taxon>Eurotiomycetidae</taxon>
        <taxon>Eurotiales</taxon>
        <taxon>Aspergillaceae</taxon>
        <taxon>Aspergillus</taxon>
        <taxon>Aspergillus subgen. Circumdati</taxon>
    </lineage>
</organism>
<gene>
    <name evidence="15" type="ORF">OAory_01096220</name>
</gene>
<keyword evidence="3" id="KW-0859">Xylose metabolism</keyword>
<proteinExistence type="inferred from homology"/>
<dbReference type="EMBL" id="MKZY01000005">
    <property type="protein sequence ID" value="OOO08326.1"/>
    <property type="molecule type" value="Genomic_DNA"/>
</dbReference>
<dbReference type="AlphaFoldDB" id="A0A1S9DHB4"/>
<evidence type="ECO:0000256" key="12">
    <source>
        <dbReference type="RuleBase" id="RU361277"/>
    </source>
</evidence>
<dbReference type="SMART" id="SM00829">
    <property type="entry name" value="PKS_ER"/>
    <property type="match status" value="1"/>
</dbReference>
<sequence>MAKVLGLASPFKTPIKAKKPLYRVNAVPEVPDSASSGGVTGTRDVSNSSKAPPSGISAIRPLRSEEKFRTPERQCEAFYAQEKPEMSGARCGDCSDPMPICQTVRSEETSPLVRKSLRQRKLPDRGLVSKVKRKLQFSESVRRMSDRSTAGFRWRDRSGDDGTDIRNVFKSTTIPCGTSRIACCLTIRYRLIVRTKRSEMESNNPSWFLYGPGEARLQSLPIPEIQDPHDVIVRIAYVGVCGSDVHFWKHGGVNKKVSKEQPLVLGHEAAGTIHTVGTAVKSVQVGDPVAIEPGIPCRRCRACKHGTYNICREMKFAAVPPDVHGTLTKYYRVPEDFVYKIPSGMSLQEAVLMEPLSVAVHSTRLVNITPGQTIVIMGSGSVGLLCGAVAKAFGAHRIILADILEHKLSFGSEFLDCETFLVSLDETPEESAARLLDMLDAPDGVDAVIEASGAEGSVQIGIYALRRGGSYVQAGVGKPKAEIPILALSQKELHVHGCFRYGPGDYDLALKLITKGSIDVKRLITSVTPFEQAPQAWDKTARGEGIKNLIQGVQD</sequence>
<keyword evidence="7" id="KW-0520">NAD</keyword>
<reference evidence="15 16" key="1">
    <citation type="submission" date="2016-10" db="EMBL/GenBank/DDBJ databases">
        <title>Genome sequencing of Aspergillus oryzae BCC7051.</title>
        <authorList>
            <person name="Thammarongtham C."/>
            <person name="Vorapreeda T."/>
            <person name="Nookaew I."/>
            <person name="Srisuk T."/>
            <person name="Land M."/>
            <person name="Jeennor S."/>
            <person name="Laoteng K."/>
        </authorList>
    </citation>
    <scope>NUCLEOTIDE SEQUENCE [LARGE SCALE GENOMIC DNA]</scope>
    <source>
        <strain evidence="15 16">BCC7051</strain>
    </source>
</reference>
<dbReference type="GO" id="GO:0003939">
    <property type="term" value="F:L-iditol 2-dehydrogenase (NAD+) activity"/>
    <property type="evidence" value="ECO:0007669"/>
    <property type="project" value="TreeGrafter"/>
</dbReference>
<evidence type="ECO:0000256" key="2">
    <source>
        <dbReference type="ARBA" id="ARBA00008072"/>
    </source>
</evidence>
<evidence type="ECO:0000256" key="6">
    <source>
        <dbReference type="ARBA" id="ARBA00023002"/>
    </source>
</evidence>
<evidence type="ECO:0000256" key="3">
    <source>
        <dbReference type="ARBA" id="ARBA00022629"/>
    </source>
</evidence>
<comment type="function">
    <text evidence="8">Xylitol dehydrogenase which catalyzes the conversion of xylitol to D-xylulose. Xylose is a major component of hemicelluloses such as xylan. Most fungi utilize D-xylose via three enzymatic reactions, xylose reductase (XR), xylitol dehydrogenase (XDH), and xylulokinase, to form xylulose 5-phosphate, which enters pentose phosphate pathway.</text>
</comment>
<comment type="similarity">
    <text evidence="2 12">Belongs to the zinc-containing alcohol dehydrogenase family.</text>
</comment>
<dbReference type="eggNOG" id="KOG0024">
    <property type="taxonomic scope" value="Eukaryota"/>
</dbReference>
<dbReference type="SUPFAM" id="SSF51735">
    <property type="entry name" value="NAD(P)-binding Rossmann-fold domains"/>
    <property type="match status" value="1"/>
</dbReference>
<dbReference type="GO" id="GO:0019569">
    <property type="term" value="P:L-arabinose catabolic process to D-xylulose 5-phosphate"/>
    <property type="evidence" value="ECO:0007669"/>
    <property type="project" value="UniProtKB-UniPathway"/>
</dbReference>
<dbReference type="InterPro" id="IPR020843">
    <property type="entry name" value="ER"/>
</dbReference>
<dbReference type="CDD" id="cd05285">
    <property type="entry name" value="sorbitol_DH"/>
    <property type="match status" value="1"/>
</dbReference>
<feature type="compositionally biased region" description="Polar residues" evidence="13">
    <location>
        <begin position="33"/>
        <end position="51"/>
    </location>
</feature>
<dbReference type="FunFam" id="3.40.50.720:FF:000068">
    <property type="entry name" value="Sorbitol dehydrogenase"/>
    <property type="match status" value="1"/>
</dbReference>
<protein>
    <recommendedName>
        <fullName evidence="10">D-xylulose reductase</fullName>
        <ecNumber evidence="10">1.1.1.9</ecNumber>
    </recommendedName>
    <alternativeName>
        <fullName evidence="11">Xylitol dehydrogenase A</fullName>
    </alternativeName>
</protein>
<evidence type="ECO:0000259" key="14">
    <source>
        <dbReference type="SMART" id="SM00829"/>
    </source>
</evidence>
<comment type="pathway">
    <text evidence="9">Carbohydrate degradation; L-arabinose degradation via L-arabinitol; D-xylulose 5-phosphate from L-arabinose (fungal route): step 4/5.</text>
</comment>
<keyword evidence="3" id="KW-0119">Carbohydrate metabolism</keyword>
<evidence type="ECO:0000313" key="15">
    <source>
        <dbReference type="EMBL" id="OOO08326.1"/>
    </source>
</evidence>
<dbReference type="GO" id="GO:0046526">
    <property type="term" value="F:D-xylulose reductase activity"/>
    <property type="evidence" value="ECO:0007669"/>
    <property type="project" value="UniProtKB-EC"/>
</dbReference>
<dbReference type="PANTHER" id="PTHR43161">
    <property type="entry name" value="SORBITOL DEHYDROGENASE"/>
    <property type="match status" value="1"/>
</dbReference>
<dbReference type="GO" id="GO:0006062">
    <property type="term" value="P:sorbitol catabolic process"/>
    <property type="evidence" value="ECO:0007669"/>
    <property type="project" value="TreeGrafter"/>
</dbReference>
<keyword evidence="4 12" id="KW-0479">Metal-binding</keyword>
<dbReference type="GO" id="GO:0042732">
    <property type="term" value="P:D-xylose metabolic process"/>
    <property type="evidence" value="ECO:0007669"/>
    <property type="project" value="UniProtKB-KW"/>
</dbReference>
<dbReference type="Gene3D" id="3.40.50.720">
    <property type="entry name" value="NAD(P)-binding Rossmann-like Domain"/>
    <property type="match status" value="1"/>
</dbReference>
<dbReference type="InterPro" id="IPR011032">
    <property type="entry name" value="GroES-like_sf"/>
</dbReference>
<evidence type="ECO:0000313" key="16">
    <source>
        <dbReference type="Proteomes" id="UP000190312"/>
    </source>
</evidence>
<dbReference type="InterPro" id="IPR036291">
    <property type="entry name" value="NAD(P)-bd_dom_sf"/>
</dbReference>
<evidence type="ECO:0000256" key="4">
    <source>
        <dbReference type="ARBA" id="ARBA00022723"/>
    </source>
</evidence>
<dbReference type="Pfam" id="PF08240">
    <property type="entry name" value="ADH_N"/>
    <property type="match status" value="1"/>
</dbReference>
<evidence type="ECO:0000256" key="11">
    <source>
        <dbReference type="ARBA" id="ARBA00030139"/>
    </source>
</evidence>
<comment type="caution">
    <text evidence="15">The sequence shown here is derived from an EMBL/GenBank/DDBJ whole genome shotgun (WGS) entry which is preliminary data.</text>
</comment>
<comment type="cofactor">
    <cofactor evidence="1 12">
        <name>Zn(2+)</name>
        <dbReference type="ChEBI" id="CHEBI:29105"/>
    </cofactor>
</comment>
<evidence type="ECO:0000256" key="5">
    <source>
        <dbReference type="ARBA" id="ARBA00022833"/>
    </source>
</evidence>
<evidence type="ECO:0000256" key="8">
    <source>
        <dbReference type="ARBA" id="ARBA00024843"/>
    </source>
</evidence>
<dbReference type="PROSITE" id="PS00059">
    <property type="entry name" value="ADH_ZINC"/>
    <property type="match status" value="1"/>
</dbReference>
<evidence type="ECO:0000256" key="9">
    <source>
        <dbReference type="ARBA" id="ARBA00025713"/>
    </source>
</evidence>
<dbReference type="SUPFAM" id="SSF50129">
    <property type="entry name" value="GroES-like"/>
    <property type="match status" value="1"/>
</dbReference>